<proteinExistence type="predicted"/>
<evidence type="ECO:0008006" key="5">
    <source>
        <dbReference type="Google" id="ProtNLM"/>
    </source>
</evidence>
<dbReference type="STRING" id="945553.A0A0D2P3W8"/>
<dbReference type="OrthoDB" id="432528at2759"/>
<sequence>MFSMNDLFHDLERLDLSRTKSADILFQSENYNAAKDEYSRVAREILGPTTEFPIYSNGGIVSQKYASLADAEIVDLMGCLNGLAQCERELENMPEALIWLEECQIVYWNLRFSRAPRLYDWDDWFPGDIQFSVQYAKTRASAAAAFLSFGNTGTAVHRRYTATLMIPEDHQRREPAISRTILHRGGTQTLTALRHPDPMMVHRHKITQPSLQLLGSWKKLKVKKGNCAGPGRRMSFSSFIWEGRLYVAGGRKDSAGPFYRDMFSVNLRNLDGWRLEPDFPRRTSAWLGLNMVVSPAHKKAYLFTGRQTLDFFDLTTNQWGAVLTKFEHAGVGDTRAGIPTTAWPYPGGNLTDSTQQIVGEHLFVFGGTHGRTNVGCNLFMVLNLRTYEWRRLSGTLMAPKDADISCPGPRKTPNSWVDNTEKKFYLLGGECDRMGAVLKGELHGGDHGYAFDDFWSWDIASETWTRQRMVGNVPAPRSETACVFNPVLNKTIIWGGYNPAMPTDYAERGMQFGFTYYADTFIYDGTPTDTADVASDPLQSQTWKQVVTQGFPTYRAQAQLVADPQTGRTYLFGGFTNNQYVPTRQDAVSRSFGDIWELRVDLPGGYFAGVDVEDEGRTAAAGPWQRCFTCGSAGQWKKCAGACGGRAFFCDVDCLRDGWRDHKSAHKCRKV</sequence>
<evidence type="ECO:0000256" key="2">
    <source>
        <dbReference type="ARBA" id="ARBA00022737"/>
    </source>
</evidence>
<dbReference type="OMA" id="ERWGRIQ"/>
<dbReference type="PANTHER" id="PTHR46093">
    <property type="entry name" value="ACYL-COA-BINDING DOMAIN-CONTAINING PROTEIN 5"/>
    <property type="match status" value="1"/>
</dbReference>
<dbReference type="Gene3D" id="2.120.10.80">
    <property type="entry name" value="Kelch-type beta propeller"/>
    <property type="match status" value="2"/>
</dbReference>
<dbReference type="InterPro" id="IPR015915">
    <property type="entry name" value="Kelch-typ_b-propeller"/>
</dbReference>
<accession>A0A0D2P3W8</accession>
<dbReference type="Pfam" id="PF24681">
    <property type="entry name" value="Kelch_KLHDC2_KLHL20_DRC7"/>
    <property type="match status" value="1"/>
</dbReference>
<dbReference type="Proteomes" id="UP000054270">
    <property type="component" value="Unassembled WGS sequence"/>
</dbReference>
<keyword evidence="2" id="KW-0677">Repeat</keyword>
<evidence type="ECO:0000313" key="3">
    <source>
        <dbReference type="EMBL" id="KJA23396.1"/>
    </source>
</evidence>
<evidence type="ECO:0000256" key="1">
    <source>
        <dbReference type="ARBA" id="ARBA00022441"/>
    </source>
</evidence>
<protein>
    <recommendedName>
        <fullName evidence="5">MYND-type domain-containing protein</fullName>
    </recommendedName>
</protein>
<name>A0A0D2P3W8_HYPSF</name>
<dbReference type="PANTHER" id="PTHR46093:SF18">
    <property type="entry name" value="FIBRONECTIN TYPE-III DOMAIN-CONTAINING PROTEIN"/>
    <property type="match status" value="1"/>
</dbReference>
<evidence type="ECO:0000313" key="4">
    <source>
        <dbReference type="Proteomes" id="UP000054270"/>
    </source>
</evidence>
<gene>
    <name evidence="3" type="ORF">HYPSUDRAFT_39876</name>
</gene>
<reference evidence="4" key="1">
    <citation type="submission" date="2014-04" db="EMBL/GenBank/DDBJ databases">
        <title>Evolutionary Origins and Diversification of the Mycorrhizal Mutualists.</title>
        <authorList>
            <consortium name="DOE Joint Genome Institute"/>
            <consortium name="Mycorrhizal Genomics Consortium"/>
            <person name="Kohler A."/>
            <person name="Kuo A."/>
            <person name="Nagy L.G."/>
            <person name="Floudas D."/>
            <person name="Copeland A."/>
            <person name="Barry K.W."/>
            <person name="Cichocki N."/>
            <person name="Veneault-Fourrey C."/>
            <person name="LaButti K."/>
            <person name="Lindquist E.A."/>
            <person name="Lipzen A."/>
            <person name="Lundell T."/>
            <person name="Morin E."/>
            <person name="Murat C."/>
            <person name="Riley R."/>
            <person name="Ohm R."/>
            <person name="Sun H."/>
            <person name="Tunlid A."/>
            <person name="Henrissat B."/>
            <person name="Grigoriev I.V."/>
            <person name="Hibbett D.S."/>
            <person name="Martin F."/>
        </authorList>
    </citation>
    <scope>NUCLEOTIDE SEQUENCE [LARGE SCALE GENOMIC DNA]</scope>
    <source>
        <strain evidence="4">FD-334 SS-4</strain>
    </source>
</reference>
<dbReference type="InterPro" id="IPR011043">
    <property type="entry name" value="Gal_Oxase/kelch_b-propeller"/>
</dbReference>
<keyword evidence="1" id="KW-0880">Kelch repeat</keyword>
<keyword evidence="4" id="KW-1185">Reference proteome</keyword>
<dbReference type="AlphaFoldDB" id="A0A0D2P3W8"/>
<dbReference type="SUPFAM" id="SSF50965">
    <property type="entry name" value="Galactose oxidase, central domain"/>
    <property type="match status" value="2"/>
</dbReference>
<organism evidence="3 4">
    <name type="scientific">Hypholoma sublateritium (strain FD-334 SS-4)</name>
    <dbReference type="NCBI Taxonomy" id="945553"/>
    <lineage>
        <taxon>Eukaryota</taxon>
        <taxon>Fungi</taxon>
        <taxon>Dikarya</taxon>
        <taxon>Basidiomycota</taxon>
        <taxon>Agaricomycotina</taxon>
        <taxon>Agaricomycetes</taxon>
        <taxon>Agaricomycetidae</taxon>
        <taxon>Agaricales</taxon>
        <taxon>Agaricineae</taxon>
        <taxon>Strophariaceae</taxon>
        <taxon>Hypholoma</taxon>
    </lineage>
</organism>
<dbReference type="EMBL" id="KN817543">
    <property type="protein sequence ID" value="KJA23396.1"/>
    <property type="molecule type" value="Genomic_DNA"/>
</dbReference>